<evidence type="ECO:0000313" key="3">
    <source>
        <dbReference type="Proteomes" id="UP001205311"/>
    </source>
</evidence>
<dbReference type="InterPro" id="IPR026449">
    <property type="entry name" value="GRASP_SAV_5884"/>
</dbReference>
<sequence length="318" mass="35269">MILILTQAGDLTAERVRAVLDERGLPNLRCDFADFPERLSFAATGPGTSWAGRLVYDDCEVSLAEVTAVYYRRPTGFRFPDHLTGEVRRFAAREARHGLGALVLSLPGVLWVNHPSKVADAEFKVTQLRIAAEVGMRVPRTLVTNRATDVRAFARTVSRLVYKPLSSPVIKGDTTRLIYATVVDPADLDDDAIALTAHQFQEWVPKRYDVRLTAVGHRLFAVAIHAASEAAYLDWRSDYDAHTYEPVDVPSHIAEAVAAYLRRFDLVFGAFDFVVTPEGEWWFLECNPNGQWGWIAAHTGLPIASAVADVLTGRTTCD</sequence>
<feature type="domain" description="MvdD-like pre-ATP grasp" evidence="1">
    <location>
        <begin position="1"/>
        <end position="118"/>
    </location>
</feature>
<evidence type="ECO:0000313" key="2">
    <source>
        <dbReference type="EMBL" id="MCP2258081.1"/>
    </source>
</evidence>
<dbReference type="SUPFAM" id="SSF56059">
    <property type="entry name" value="Glutathione synthetase ATP-binding domain-like"/>
    <property type="match status" value="1"/>
</dbReference>
<keyword evidence="3" id="KW-1185">Reference proteome</keyword>
<dbReference type="PANTHER" id="PTHR21621">
    <property type="entry name" value="RIBOSOMAL PROTEIN S6 MODIFICATION PROTEIN"/>
    <property type="match status" value="1"/>
</dbReference>
<dbReference type="Proteomes" id="UP001205311">
    <property type="component" value="Unassembled WGS sequence"/>
</dbReference>
<proteinExistence type="predicted"/>
<gene>
    <name evidence="2" type="ORF">LX15_001768</name>
</gene>
<dbReference type="RefSeq" id="WP_253669012.1">
    <property type="nucleotide sequence ID" value="NZ_JAMTCP010000006.1"/>
</dbReference>
<dbReference type="EMBL" id="JAMTCP010000006">
    <property type="protein sequence ID" value="MCP2258081.1"/>
    <property type="molecule type" value="Genomic_DNA"/>
</dbReference>
<accession>A0ABT1HRD9</accession>
<dbReference type="PANTHER" id="PTHR21621:SF0">
    <property type="entry name" value="BETA-CITRYLGLUTAMATE SYNTHASE B-RELATED"/>
    <property type="match status" value="1"/>
</dbReference>
<dbReference type="Pfam" id="PF21068">
    <property type="entry name" value="ATPgraspMvdD"/>
    <property type="match status" value="1"/>
</dbReference>
<name>A0ABT1HRD9_STRSD</name>
<dbReference type="Gene3D" id="3.30.470.20">
    <property type="entry name" value="ATP-grasp fold, B domain"/>
    <property type="match status" value="1"/>
</dbReference>
<dbReference type="NCBIfam" id="TIGR04187">
    <property type="entry name" value="GRASP_SAV_5884"/>
    <property type="match status" value="1"/>
</dbReference>
<comment type="caution">
    <text evidence="2">The sequence shown here is derived from an EMBL/GenBank/DDBJ whole genome shotgun (WGS) entry which is preliminary data.</text>
</comment>
<reference evidence="2 3" key="1">
    <citation type="submission" date="2022-06" db="EMBL/GenBank/DDBJ databases">
        <title>Genomic Encyclopedia of Archaeal and Bacterial Type Strains, Phase II (KMG-II): from individual species to whole genera.</title>
        <authorList>
            <person name="Goeker M."/>
        </authorList>
    </citation>
    <scope>NUCLEOTIDE SEQUENCE [LARGE SCALE GENOMIC DNA]</scope>
    <source>
        <strain evidence="2 3">DSM 40477</strain>
    </source>
</reference>
<dbReference type="InterPro" id="IPR048936">
    <property type="entry name" value="MvdD-like_ATPgrasp"/>
</dbReference>
<protein>
    <submittedName>
        <fullName evidence="2">ATP-grasp ribosomal peptide maturase, SAV_5884 family</fullName>
    </submittedName>
</protein>
<organism evidence="2 3">
    <name type="scientific">Streptoalloteichus tenebrarius (strain ATCC 17920 / DSM 40477 / JCM 4838 / CBS 697.72 / NBRC 16177 / NCIMB 11028 / NRRL B-12390 / A12253. 1 / ISP 5477)</name>
    <name type="common">Streptomyces tenebrarius</name>
    <dbReference type="NCBI Taxonomy" id="1933"/>
    <lineage>
        <taxon>Bacteria</taxon>
        <taxon>Bacillati</taxon>
        <taxon>Actinomycetota</taxon>
        <taxon>Actinomycetes</taxon>
        <taxon>Pseudonocardiales</taxon>
        <taxon>Pseudonocardiaceae</taxon>
        <taxon>Streptoalloteichus</taxon>
    </lineage>
</organism>
<evidence type="ECO:0000259" key="1">
    <source>
        <dbReference type="Pfam" id="PF21068"/>
    </source>
</evidence>